<reference evidence="1" key="1">
    <citation type="journal article" date="2014" name="Front. Microbiol.">
        <title>High frequency of phylogenetically diverse reductive dehalogenase-homologous genes in deep subseafloor sedimentary metagenomes.</title>
        <authorList>
            <person name="Kawai M."/>
            <person name="Futagami T."/>
            <person name="Toyoda A."/>
            <person name="Takaki Y."/>
            <person name="Nishi S."/>
            <person name="Hori S."/>
            <person name="Arai W."/>
            <person name="Tsubouchi T."/>
            <person name="Morono Y."/>
            <person name="Uchiyama I."/>
            <person name="Ito T."/>
            <person name="Fujiyama A."/>
            <person name="Inagaki F."/>
            <person name="Takami H."/>
        </authorList>
    </citation>
    <scope>NUCLEOTIDE SEQUENCE</scope>
    <source>
        <strain evidence="1">Expedition CK06-06</strain>
    </source>
</reference>
<dbReference type="EMBL" id="BART01006123">
    <property type="protein sequence ID" value="GAG58139.1"/>
    <property type="molecule type" value="Genomic_DNA"/>
</dbReference>
<accession>X0YPE9</accession>
<evidence type="ECO:0000313" key="1">
    <source>
        <dbReference type="EMBL" id="GAG58139.1"/>
    </source>
</evidence>
<name>X0YPE9_9ZZZZ</name>
<proteinExistence type="predicted"/>
<sequence>MQLLTNKFKDMKKIIFILALLLSPLILLGQHKHFKNVSVTDSLFMTNLATSETKVLSPTSTGGTMVLETEDATTATFDTLTANVFVSKGTYSGYQADGTTPLYYHEHNAPAFSTAVGASGATLTAPSANTLGGYQLDVNTEQLYHTLHLEGDWVGASDLIVEIYWEVNEASAADGTVDLKMIFYYKGDHEATNKTQTQEIAHTITGNKAQYTQHLTTITVNWDETSNVVEVEDIMSFILNLETDTSECDDIIINHILTKYQTTKPSPQTAY</sequence>
<comment type="caution">
    <text evidence="1">The sequence shown here is derived from an EMBL/GenBank/DDBJ whole genome shotgun (WGS) entry which is preliminary data.</text>
</comment>
<organism evidence="1">
    <name type="scientific">marine sediment metagenome</name>
    <dbReference type="NCBI Taxonomy" id="412755"/>
    <lineage>
        <taxon>unclassified sequences</taxon>
        <taxon>metagenomes</taxon>
        <taxon>ecological metagenomes</taxon>
    </lineage>
</organism>
<protein>
    <submittedName>
        <fullName evidence="1">Uncharacterized protein</fullName>
    </submittedName>
</protein>
<dbReference type="AlphaFoldDB" id="X0YPE9"/>
<gene>
    <name evidence="1" type="ORF">S01H4_13932</name>
</gene>